<dbReference type="EMBL" id="JAAIWK010000003">
    <property type="protein sequence ID" value="NEY18978.1"/>
    <property type="molecule type" value="Genomic_DNA"/>
</dbReference>
<keyword evidence="2" id="KW-0238">DNA-binding</keyword>
<reference evidence="6 8" key="3">
    <citation type="submission" date="2020-03" db="EMBL/GenBank/DDBJ databases">
        <title>Bacillus aquiflavi sp. nov., isolated from yellow water of strong flavor Chinese baijiu in Yibin region of China.</title>
        <authorList>
            <person name="Xie J."/>
        </authorList>
    </citation>
    <scope>NUCLEOTIDE SEQUENCE [LARGE SCALE GENOMIC DNA]</scope>
    <source>
        <strain evidence="6 8">Gsoil 114</strain>
    </source>
</reference>
<dbReference type="EMBL" id="JRUN01000003">
    <property type="protein sequence ID" value="KHD86641.1"/>
    <property type="molecule type" value="Genomic_DNA"/>
</dbReference>
<dbReference type="GO" id="GO:0003677">
    <property type="term" value="F:DNA binding"/>
    <property type="evidence" value="ECO:0007669"/>
    <property type="project" value="UniProtKB-KW"/>
</dbReference>
<name>A0A0A6VGD3_9BACI</name>
<dbReference type="STRING" id="363870.NG54_02150"/>
<evidence type="ECO:0000256" key="1">
    <source>
        <dbReference type="ARBA" id="ARBA00023015"/>
    </source>
</evidence>
<dbReference type="Proteomes" id="UP000476934">
    <property type="component" value="Unassembled WGS sequence"/>
</dbReference>
<gene>
    <name evidence="6" type="ORF">G4D61_03210</name>
    <name evidence="5" type="ORF">NG54_02150</name>
</gene>
<dbReference type="AlphaFoldDB" id="A0A0A6VGD3"/>
<proteinExistence type="predicted"/>
<dbReference type="InterPro" id="IPR036388">
    <property type="entry name" value="WH-like_DNA-bd_sf"/>
</dbReference>
<accession>A0A0A6VGD3</accession>
<comment type="caution">
    <text evidence="5">The sequence shown here is derived from an EMBL/GenBank/DDBJ whole genome shotgun (WGS) entry which is preliminary data.</text>
</comment>
<dbReference type="InterPro" id="IPR014036">
    <property type="entry name" value="DeoR-like_C"/>
</dbReference>
<dbReference type="InterPro" id="IPR001034">
    <property type="entry name" value="DeoR_HTH"/>
</dbReference>
<evidence type="ECO:0000259" key="4">
    <source>
        <dbReference type="PROSITE" id="PS51000"/>
    </source>
</evidence>
<dbReference type="RefSeq" id="WP_025731107.1">
    <property type="nucleotide sequence ID" value="NZ_JAAIWK010000003.1"/>
</dbReference>
<evidence type="ECO:0000256" key="3">
    <source>
        <dbReference type="ARBA" id="ARBA00023163"/>
    </source>
</evidence>
<keyword evidence="1" id="KW-0805">Transcription regulation</keyword>
<dbReference type="Gene3D" id="3.40.50.1360">
    <property type="match status" value="1"/>
</dbReference>
<dbReference type="Gene3D" id="1.10.10.10">
    <property type="entry name" value="Winged helix-like DNA-binding domain superfamily/Winged helix DNA-binding domain"/>
    <property type="match status" value="1"/>
</dbReference>
<sequence length="261" mass="29531">MSQKIRLKQIQELLNTQGEVSLEEIMSRFHVSRDTARRDLVKLEETGSVIRVKGGALRSSNHDQLTKYLHREVTKEKELIAKKACTFIHDNGFIMFDTSTTVECVARYMNAKGTTIVTNSIDIMNLLSERPETTVYLAGGKFNPFQRNFVGPQTAAALKAYKPDQLFIGACAIGLEGLSSPDEQEAFTKKRMIQSARKVILLADHTKFHKEFFHKVCDLSEIDVIITDIAPQPALKELLEKHSIELIITTNEEESERYGEN</sequence>
<dbReference type="PROSITE" id="PS00894">
    <property type="entry name" value="HTH_DEOR_1"/>
    <property type="match status" value="1"/>
</dbReference>
<evidence type="ECO:0000313" key="5">
    <source>
        <dbReference type="EMBL" id="KHD86641.1"/>
    </source>
</evidence>
<evidence type="ECO:0000256" key="2">
    <source>
        <dbReference type="ARBA" id="ARBA00023125"/>
    </source>
</evidence>
<dbReference type="SUPFAM" id="SSF100950">
    <property type="entry name" value="NagB/RpiA/CoA transferase-like"/>
    <property type="match status" value="1"/>
</dbReference>
<reference evidence="6 8" key="2">
    <citation type="submission" date="2020-02" db="EMBL/GenBank/DDBJ databases">
        <authorList>
            <person name="Feng H."/>
        </authorList>
    </citation>
    <scope>NUCLEOTIDE SEQUENCE [LARGE SCALE GENOMIC DNA]</scope>
    <source>
        <strain evidence="6 8">Gsoil 114</strain>
    </source>
</reference>
<dbReference type="SMART" id="SM01134">
    <property type="entry name" value="DeoRC"/>
    <property type="match status" value="1"/>
</dbReference>
<dbReference type="InterPro" id="IPR036390">
    <property type="entry name" value="WH_DNA-bd_sf"/>
</dbReference>
<organism evidence="5 7">
    <name type="scientific">Heyndrickxia ginsengihumi</name>
    <dbReference type="NCBI Taxonomy" id="363870"/>
    <lineage>
        <taxon>Bacteria</taxon>
        <taxon>Bacillati</taxon>
        <taxon>Bacillota</taxon>
        <taxon>Bacilli</taxon>
        <taxon>Bacillales</taxon>
        <taxon>Bacillaceae</taxon>
        <taxon>Heyndrickxia</taxon>
    </lineage>
</organism>
<feature type="domain" description="HTH deoR-type" evidence="4">
    <location>
        <begin position="3"/>
        <end position="58"/>
    </location>
</feature>
<dbReference type="Proteomes" id="UP000030588">
    <property type="component" value="Unassembled WGS sequence"/>
</dbReference>
<evidence type="ECO:0000313" key="6">
    <source>
        <dbReference type="EMBL" id="NEY18978.1"/>
    </source>
</evidence>
<keyword evidence="8" id="KW-1185">Reference proteome</keyword>
<dbReference type="Pfam" id="PF00455">
    <property type="entry name" value="DeoRC"/>
    <property type="match status" value="1"/>
</dbReference>
<dbReference type="InterPro" id="IPR037171">
    <property type="entry name" value="NagB/RpiA_transferase-like"/>
</dbReference>
<dbReference type="Pfam" id="PF08220">
    <property type="entry name" value="HTH_DeoR"/>
    <property type="match status" value="1"/>
</dbReference>
<reference evidence="5 7" key="1">
    <citation type="submission" date="2014-10" db="EMBL/GenBank/DDBJ databases">
        <title>Draft genome of phytase producing Bacillus ginsengihumi strain M2.11.</title>
        <authorList>
            <person name="Toymentseva A."/>
            <person name="Boulygina E.A."/>
            <person name="Kazakov S.V."/>
            <person name="Kayumov I."/>
            <person name="Suleimanova A.D."/>
            <person name="Mardanova A.M."/>
            <person name="Maria S.N."/>
            <person name="Sergey M.Y."/>
            <person name="Sharipova M.R."/>
        </authorList>
    </citation>
    <scope>NUCLEOTIDE SEQUENCE [LARGE SCALE GENOMIC DNA]</scope>
    <source>
        <strain evidence="5 7">M2.11</strain>
    </source>
</reference>
<keyword evidence="3" id="KW-0804">Transcription</keyword>
<dbReference type="InterPro" id="IPR050313">
    <property type="entry name" value="Carb_Metab_HTH_regulators"/>
</dbReference>
<dbReference type="PANTHER" id="PTHR30363">
    <property type="entry name" value="HTH-TYPE TRANSCRIPTIONAL REGULATOR SRLR-RELATED"/>
    <property type="match status" value="1"/>
</dbReference>
<dbReference type="PANTHER" id="PTHR30363:SF51">
    <property type="entry name" value="HTH-TYPE TRANSCRIPTIONAL REPRESSOR GLCR"/>
    <property type="match status" value="1"/>
</dbReference>
<dbReference type="PRINTS" id="PR00037">
    <property type="entry name" value="HTHLACR"/>
</dbReference>
<evidence type="ECO:0000313" key="8">
    <source>
        <dbReference type="Proteomes" id="UP000476934"/>
    </source>
</evidence>
<dbReference type="PROSITE" id="PS51000">
    <property type="entry name" value="HTH_DEOR_2"/>
    <property type="match status" value="1"/>
</dbReference>
<protein>
    <submittedName>
        <fullName evidence="6">DeoR/GlpR transcriptional regulator</fullName>
    </submittedName>
</protein>
<dbReference type="OrthoDB" id="9798651at2"/>
<dbReference type="InterPro" id="IPR018356">
    <property type="entry name" value="Tscrpt_reg_HTH_DeoR_CS"/>
</dbReference>
<dbReference type="GO" id="GO:0003700">
    <property type="term" value="F:DNA-binding transcription factor activity"/>
    <property type="evidence" value="ECO:0007669"/>
    <property type="project" value="InterPro"/>
</dbReference>
<dbReference type="SMART" id="SM00420">
    <property type="entry name" value="HTH_DEOR"/>
    <property type="match status" value="1"/>
</dbReference>
<evidence type="ECO:0000313" key="7">
    <source>
        <dbReference type="Proteomes" id="UP000030588"/>
    </source>
</evidence>
<dbReference type="SUPFAM" id="SSF46785">
    <property type="entry name" value="Winged helix' DNA-binding domain"/>
    <property type="match status" value="1"/>
</dbReference>